<evidence type="ECO:0000256" key="6">
    <source>
        <dbReference type="ARBA" id="ARBA00023163"/>
    </source>
</evidence>
<feature type="modified residue" description="4-aspartylphosphate" evidence="8">
    <location>
        <position position="54"/>
    </location>
</feature>
<proteinExistence type="predicted"/>
<comment type="function">
    <text evidence="7">May play the central regulatory role in sporulation. It may be an element of the effector pathway responsible for the activation of sporulation genes in response to nutritional stress. Spo0A may act in concert with spo0H (a sigma factor) to control the expression of some genes that are critical to the sporulation process.</text>
</comment>
<evidence type="ECO:0000313" key="12">
    <source>
        <dbReference type="EMBL" id="MCC2231194.1"/>
    </source>
</evidence>
<dbReference type="GO" id="GO:0000156">
    <property type="term" value="F:phosphorelay response regulator activity"/>
    <property type="evidence" value="ECO:0007669"/>
    <property type="project" value="TreeGrafter"/>
</dbReference>
<dbReference type="CDD" id="cd17574">
    <property type="entry name" value="REC_OmpR"/>
    <property type="match status" value="1"/>
</dbReference>
<evidence type="ECO:0000256" key="1">
    <source>
        <dbReference type="ARBA" id="ARBA00018672"/>
    </source>
</evidence>
<keyword evidence="13" id="KW-1185">Reference proteome</keyword>
<dbReference type="InterPro" id="IPR001867">
    <property type="entry name" value="OmpR/PhoB-type_DNA-bd"/>
</dbReference>
<evidence type="ECO:0000256" key="8">
    <source>
        <dbReference type="PROSITE-ProRule" id="PRU00169"/>
    </source>
</evidence>
<name>A0AAE3EAF4_9FIRM</name>
<comment type="caution">
    <text evidence="12">The sequence shown here is derived from an EMBL/GenBank/DDBJ whole genome shotgun (WGS) entry which is preliminary data.</text>
</comment>
<gene>
    <name evidence="12" type="ORF">LKD81_09345</name>
</gene>
<dbReference type="Proteomes" id="UP001198182">
    <property type="component" value="Unassembled WGS sequence"/>
</dbReference>
<evidence type="ECO:0000259" key="11">
    <source>
        <dbReference type="PROSITE" id="PS51755"/>
    </source>
</evidence>
<keyword evidence="2 8" id="KW-0597">Phosphoprotein</keyword>
<dbReference type="SMART" id="SM00448">
    <property type="entry name" value="REC"/>
    <property type="match status" value="1"/>
</dbReference>
<dbReference type="Gene3D" id="6.10.250.690">
    <property type="match status" value="1"/>
</dbReference>
<dbReference type="InterPro" id="IPR011006">
    <property type="entry name" value="CheY-like_superfamily"/>
</dbReference>
<dbReference type="GO" id="GO:0006355">
    <property type="term" value="P:regulation of DNA-templated transcription"/>
    <property type="evidence" value="ECO:0007669"/>
    <property type="project" value="InterPro"/>
</dbReference>
<dbReference type="PROSITE" id="PS51755">
    <property type="entry name" value="OMPR_PHOB"/>
    <property type="match status" value="1"/>
</dbReference>
<protein>
    <recommendedName>
        <fullName evidence="1">Stage 0 sporulation protein A homolog</fullName>
    </recommendedName>
</protein>
<keyword evidence="5 9" id="KW-0238">DNA-binding</keyword>
<dbReference type="FunFam" id="1.10.10.10:FF:000018">
    <property type="entry name" value="DNA-binding response regulator ResD"/>
    <property type="match status" value="1"/>
</dbReference>
<dbReference type="CDD" id="cd00383">
    <property type="entry name" value="trans_reg_C"/>
    <property type="match status" value="1"/>
</dbReference>
<dbReference type="InterPro" id="IPR036388">
    <property type="entry name" value="WH-like_DNA-bd_sf"/>
</dbReference>
<dbReference type="PANTHER" id="PTHR48111:SF52">
    <property type="entry name" value="TRANSCRIPTIONAL REGULATORY PROTEIN YVRH"/>
    <property type="match status" value="1"/>
</dbReference>
<keyword evidence="4" id="KW-0805">Transcription regulation</keyword>
<keyword evidence="6" id="KW-0804">Transcription</keyword>
<evidence type="ECO:0000256" key="9">
    <source>
        <dbReference type="PROSITE-ProRule" id="PRU01091"/>
    </source>
</evidence>
<dbReference type="GO" id="GO:0005829">
    <property type="term" value="C:cytosol"/>
    <property type="evidence" value="ECO:0007669"/>
    <property type="project" value="TreeGrafter"/>
</dbReference>
<dbReference type="GO" id="GO:0000976">
    <property type="term" value="F:transcription cis-regulatory region binding"/>
    <property type="evidence" value="ECO:0007669"/>
    <property type="project" value="TreeGrafter"/>
</dbReference>
<dbReference type="Gene3D" id="3.40.50.2300">
    <property type="match status" value="1"/>
</dbReference>
<keyword evidence="3" id="KW-0902">Two-component regulatory system</keyword>
<organism evidence="12 13">
    <name type="scientific">Hominifimenecus microfluidus</name>
    <dbReference type="NCBI Taxonomy" id="2885348"/>
    <lineage>
        <taxon>Bacteria</taxon>
        <taxon>Bacillati</taxon>
        <taxon>Bacillota</taxon>
        <taxon>Clostridia</taxon>
        <taxon>Lachnospirales</taxon>
        <taxon>Lachnospiraceae</taxon>
        <taxon>Hominifimenecus</taxon>
    </lineage>
</organism>
<dbReference type="InterPro" id="IPR039420">
    <property type="entry name" value="WalR-like"/>
</dbReference>
<evidence type="ECO:0000256" key="3">
    <source>
        <dbReference type="ARBA" id="ARBA00023012"/>
    </source>
</evidence>
<feature type="domain" description="OmpR/PhoB-type" evidence="11">
    <location>
        <begin position="130"/>
        <end position="228"/>
    </location>
</feature>
<dbReference type="PROSITE" id="PS50110">
    <property type="entry name" value="RESPONSE_REGULATORY"/>
    <property type="match status" value="1"/>
</dbReference>
<dbReference type="EMBL" id="JAJEQR010000024">
    <property type="protein sequence ID" value="MCC2231194.1"/>
    <property type="molecule type" value="Genomic_DNA"/>
</dbReference>
<reference evidence="12" key="1">
    <citation type="submission" date="2021-10" db="EMBL/GenBank/DDBJ databases">
        <title>Anaerobic single-cell dispensing facilitates the cultivation of human gut bacteria.</title>
        <authorList>
            <person name="Afrizal A."/>
        </authorList>
    </citation>
    <scope>NUCLEOTIDE SEQUENCE</scope>
    <source>
        <strain evidence="12">CLA-AA-H215</strain>
    </source>
</reference>
<dbReference type="GO" id="GO:0032993">
    <property type="term" value="C:protein-DNA complex"/>
    <property type="evidence" value="ECO:0007669"/>
    <property type="project" value="TreeGrafter"/>
</dbReference>
<dbReference type="PANTHER" id="PTHR48111">
    <property type="entry name" value="REGULATOR OF RPOS"/>
    <property type="match status" value="1"/>
</dbReference>
<dbReference type="Gene3D" id="1.10.10.10">
    <property type="entry name" value="Winged helix-like DNA-binding domain superfamily/Winged helix DNA-binding domain"/>
    <property type="match status" value="1"/>
</dbReference>
<dbReference type="Pfam" id="PF00486">
    <property type="entry name" value="Trans_reg_C"/>
    <property type="match status" value="1"/>
</dbReference>
<evidence type="ECO:0000313" key="13">
    <source>
        <dbReference type="Proteomes" id="UP001198182"/>
    </source>
</evidence>
<dbReference type="SUPFAM" id="SSF52172">
    <property type="entry name" value="CheY-like"/>
    <property type="match status" value="1"/>
</dbReference>
<dbReference type="Pfam" id="PF00072">
    <property type="entry name" value="Response_reg"/>
    <property type="match status" value="1"/>
</dbReference>
<dbReference type="InterPro" id="IPR001789">
    <property type="entry name" value="Sig_transdc_resp-reg_receiver"/>
</dbReference>
<evidence type="ECO:0000256" key="5">
    <source>
        <dbReference type="ARBA" id="ARBA00023125"/>
    </source>
</evidence>
<accession>A0AAE3EAF4</accession>
<evidence type="ECO:0000256" key="2">
    <source>
        <dbReference type="ARBA" id="ARBA00022553"/>
    </source>
</evidence>
<dbReference type="SMART" id="SM00862">
    <property type="entry name" value="Trans_reg_C"/>
    <property type="match status" value="1"/>
</dbReference>
<feature type="domain" description="Response regulatory" evidence="10">
    <location>
        <begin position="5"/>
        <end position="119"/>
    </location>
</feature>
<feature type="DNA-binding region" description="OmpR/PhoB-type" evidence="9">
    <location>
        <begin position="130"/>
        <end position="228"/>
    </location>
</feature>
<dbReference type="RefSeq" id="WP_308453718.1">
    <property type="nucleotide sequence ID" value="NZ_JAJEQR010000024.1"/>
</dbReference>
<sequence>MAEEHVLIIDDDPTVQRLLEKVMTSNQLIPSVVGSGEAALDQVRAHTFDLILLDINMGGIDGFHFLEAIRQRNISTPVIIVSGRNEDYDTLYGLELGADDYITKPFNPVVLGAKVKAMIRRNKQSSSLSSSVAKAGPFQFDKTTLKLRKDGKEIPLSSKETMMISFFLEHIGQVFSKEQLYQQIWGDWEVDDNTIMVHINHLRNKIEDNPKTPQYIVTVWGLGYKFVI</sequence>
<evidence type="ECO:0000259" key="10">
    <source>
        <dbReference type="PROSITE" id="PS50110"/>
    </source>
</evidence>
<dbReference type="AlphaFoldDB" id="A0AAE3EAF4"/>
<evidence type="ECO:0000256" key="4">
    <source>
        <dbReference type="ARBA" id="ARBA00023015"/>
    </source>
</evidence>
<evidence type="ECO:0000256" key="7">
    <source>
        <dbReference type="ARBA" id="ARBA00024867"/>
    </source>
</evidence>